<reference evidence="2" key="1">
    <citation type="journal article" date="2019" name="Int. J. Syst. Evol. Microbiol.">
        <title>The Global Catalogue of Microorganisms (GCM) 10K type strain sequencing project: providing services to taxonomists for standard genome sequencing and annotation.</title>
        <authorList>
            <consortium name="The Broad Institute Genomics Platform"/>
            <consortium name="The Broad Institute Genome Sequencing Center for Infectious Disease"/>
            <person name="Wu L."/>
            <person name="Ma J."/>
        </authorList>
    </citation>
    <scope>NUCLEOTIDE SEQUENCE [LARGE SCALE GENOMIC DNA]</scope>
    <source>
        <strain evidence="2">CCUG 60523</strain>
    </source>
</reference>
<dbReference type="InterPro" id="IPR045767">
    <property type="entry name" value="DUF6134"/>
</dbReference>
<dbReference type="Proteomes" id="UP001595805">
    <property type="component" value="Unassembled WGS sequence"/>
</dbReference>
<proteinExistence type="predicted"/>
<name>A0ABV8AV13_9BACT</name>
<dbReference type="Pfam" id="PF19630">
    <property type="entry name" value="DUF6134"/>
    <property type="match status" value="1"/>
</dbReference>
<evidence type="ECO:0000313" key="2">
    <source>
        <dbReference type="Proteomes" id="UP001595805"/>
    </source>
</evidence>
<protein>
    <submittedName>
        <fullName evidence="1">DUF6134 family protein</fullName>
    </submittedName>
</protein>
<dbReference type="RefSeq" id="WP_377906449.1">
    <property type="nucleotide sequence ID" value="NZ_JBHRZS010000007.1"/>
</dbReference>
<dbReference type="EMBL" id="JBHRZS010000007">
    <property type="protein sequence ID" value="MFC3881109.1"/>
    <property type="molecule type" value="Genomic_DNA"/>
</dbReference>
<gene>
    <name evidence="1" type="ORF">ACFOSV_13020</name>
</gene>
<evidence type="ECO:0000313" key="1">
    <source>
        <dbReference type="EMBL" id="MFC3881109.1"/>
    </source>
</evidence>
<sequence>MKSILVKISLLVVLFLGIDGFAKANETIRYYDITVAGFTIGELKTTRVEKGEITEYEVRSLVSIWFFGTLKIEFTINSIYKNGQFISSQTVSNSNRGVFLSLIEWDGEKYLIDANSYKFTNQESILTPIQFSTAKAFFVEPDSSELFLSENYGLTSPMKKSSDGMVEIQIDGNRNKYFYENGELVKANMQSPIKNYVLKLRR</sequence>
<comment type="caution">
    <text evidence="1">The sequence shown here is derived from an EMBL/GenBank/DDBJ whole genome shotgun (WGS) entry which is preliminary data.</text>
</comment>
<accession>A0ABV8AV13</accession>
<organism evidence="1 2">
    <name type="scientific">Algoriphagus namhaensis</name>
    <dbReference type="NCBI Taxonomy" id="915353"/>
    <lineage>
        <taxon>Bacteria</taxon>
        <taxon>Pseudomonadati</taxon>
        <taxon>Bacteroidota</taxon>
        <taxon>Cytophagia</taxon>
        <taxon>Cytophagales</taxon>
        <taxon>Cyclobacteriaceae</taxon>
        <taxon>Algoriphagus</taxon>
    </lineage>
</organism>
<keyword evidence="2" id="KW-1185">Reference proteome</keyword>